<evidence type="ECO:0000256" key="4">
    <source>
        <dbReference type="PROSITE-ProRule" id="PRU00510"/>
    </source>
</evidence>
<keyword evidence="7" id="KW-1185">Reference proteome</keyword>
<feature type="domain" description="Zinc finger DksA/TraR C4-type" evidence="5">
    <location>
        <begin position="70"/>
        <end position="105"/>
    </location>
</feature>
<dbReference type="InterPro" id="IPR037187">
    <property type="entry name" value="DnaK_N"/>
</dbReference>
<dbReference type="EMBL" id="LFYT02000018">
    <property type="protein sequence ID" value="PVE42201.1"/>
    <property type="molecule type" value="Genomic_DNA"/>
</dbReference>
<evidence type="ECO:0000313" key="7">
    <source>
        <dbReference type="Proteomes" id="UP000037507"/>
    </source>
</evidence>
<proteinExistence type="predicted"/>
<dbReference type="SUPFAM" id="SSF109635">
    <property type="entry name" value="DnaK suppressor protein DksA, alpha-hairpin domain"/>
    <property type="match status" value="1"/>
</dbReference>
<evidence type="ECO:0000256" key="1">
    <source>
        <dbReference type="ARBA" id="ARBA00022723"/>
    </source>
</evidence>
<dbReference type="SUPFAM" id="SSF57716">
    <property type="entry name" value="Glucocorticoid receptor-like (DNA-binding domain)"/>
    <property type="match status" value="1"/>
</dbReference>
<keyword evidence="2" id="KW-0863">Zinc-finger</keyword>
<dbReference type="OrthoDB" id="9811543at2"/>
<sequence length="107" mass="11960">MHERTQLLQRIAQERGGLVSRADMAAEHDVRSFDNQAQAISERDDEFAMNEHETAELGDIEAALERIQAGTYGQCIDCGVSIPPARLNAYPTAKRCIDCQTVAEQRR</sequence>
<keyword evidence="3" id="KW-0862">Zinc</keyword>
<dbReference type="AlphaFoldDB" id="A0A2T7UC45"/>
<evidence type="ECO:0000256" key="2">
    <source>
        <dbReference type="ARBA" id="ARBA00022771"/>
    </source>
</evidence>
<protein>
    <submittedName>
        <fullName evidence="6">Conjugal transfer protein TraR</fullName>
    </submittedName>
</protein>
<accession>A0A2T7UC45</accession>
<gene>
    <name evidence="6" type="ORF">H663_013400</name>
</gene>
<dbReference type="InterPro" id="IPR000962">
    <property type="entry name" value="Znf_DskA_TraR"/>
</dbReference>
<dbReference type="PANTHER" id="PTHR33823:SF4">
    <property type="entry name" value="GENERAL STRESS PROTEIN 16O"/>
    <property type="match status" value="1"/>
</dbReference>
<feature type="zinc finger region" description="dksA C4-type" evidence="4">
    <location>
        <begin position="75"/>
        <end position="99"/>
    </location>
</feature>
<dbReference type="STRING" id="1293045.H663_09945"/>
<reference evidence="6" key="1">
    <citation type="submission" date="2017-04" db="EMBL/GenBank/DDBJ databases">
        <title>Unexpected and diverse lifestyles within the genus Limnohabitans.</title>
        <authorList>
            <person name="Kasalicky V."/>
            <person name="Mehrshad M."/>
            <person name="Andrei S.-A."/>
            <person name="Salcher M."/>
            <person name="Kratochvilova H."/>
            <person name="Simek K."/>
            <person name="Ghai R."/>
        </authorList>
    </citation>
    <scope>NUCLEOTIDE SEQUENCE [LARGE SCALE GENOMIC DNA]</scope>
    <source>
        <strain evidence="6">II-D5</strain>
    </source>
</reference>
<dbReference type="Proteomes" id="UP000037507">
    <property type="component" value="Unassembled WGS sequence"/>
</dbReference>
<name>A0A2T7UC45_9BURK</name>
<keyword evidence="1" id="KW-0479">Metal-binding</keyword>
<dbReference type="PANTHER" id="PTHR33823">
    <property type="entry name" value="RNA POLYMERASE-BINDING TRANSCRIPTION FACTOR DKSA-RELATED"/>
    <property type="match status" value="1"/>
</dbReference>
<evidence type="ECO:0000256" key="3">
    <source>
        <dbReference type="ARBA" id="ARBA00022833"/>
    </source>
</evidence>
<evidence type="ECO:0000313" key="6">
    <source>
        <dbReference type="EMBL" id="PVE42201.1"/>
    </source>
</evidence>
<dbReference type="GO" id="GO:0008270">
    <property type="term" value="F:zinc ion binding"/>
    <property type="evidence" value="ECO:0007669"/>
    <property type="project" value="UniProtKB-KW"/>
</dbReference>
<dbReference type="Gene3D" id="1.20.120.910">
    <property type="entry name" value="DksA, coiled-coil domain"/>
    <property type="match status" value="1"/>
</dbReference>
<organism evidence="6 7">
    <name type="scientific">Limnohabitans planktonicus II-D5</name>
    <dbReference type="NCBI Taxonomy" id="1293045"/>
    <lineage>
        <taxon>Bacteria</taxon>
        <taxon>Pseudomonadati</taxon>
        <taxon>Pseudomonadota</taxon>
        <taxon>Betaproteobacteria</taxon>
        <taxon>Burkholderiales</taxon>
        <taxon>Comamonadaceae</taxon>
        <taxon>Limnohabitans</taxon>
    </lineage>
</organism>
<evidence type="ECO:0000259" key="5">
    <source>
        <dbReference type="Pfam" id="PF01258"/>
    </source>
</evidence>
<dbReference type="Pfam" id="PF01258">
    <property type="entry name" value="zf-dskA_traR"/>
    <property type="match status" value="1"/>
</dbReference>
<dbReference type="PROSITE" id="PS51128">
    <property type="entry name" value="ZF_DKSA_2"/>
    <property type="match status" value="1"/>
</dbReference>
<comment type="caution">
    <text evidence="6">The sequence shown here is derived from an EMBL/GenBank/DDBJ whole genome shotgun (WGS) entry which is preliminary data.</text>
</comment>